<organism evidence="1 2">
    <name type="scientific">Trema orientale</name>
    <name type="common">Charcoal tree</name>
    <name type="synonym">Celtis orientalis</name>
    <dbReference type="NCBI Taxonomy" id="63057"/>
    <lineage>
        <taxon>Eukaryota</taxon>
        <taxon>Viridiplantae</taxon>
        <taxon>Streptophyta</taxon>
        <taxon>Embryophyta</taxon>
        <taxon>Tracheophyta</taxon>
        <taxon>Spermatophyta</taxon>
        <taxon>Magnoliopsida</taxon>
        <taxon>eudicotyledons</taxon>
        <taxon>Gunneridae</taxon>
        <taxon>Pentapetalae</taxon>
        <taxon>rosids</taxon>
        <taxon>fabids</taxon>
        <taxon>Rosales</taxon>
        <taxon>Cannabaceae</taxon>
        <taxon>Trema</taxon>
    </lineage>
</organism>
<dbReference type="Proteomes" id="UP000237000">
    <property type="component" value="Unassembled WGS sequence"/>
</dbReference>
<sequence>MKTIWIASPWTLSPLRGSVNSYVEWPRFIRHLKELGVNCNEVLLFVSIAMDHIWLTRNAAIHYHSVPDVNSCLRRSDELMLVAMARNHEGVILFAVTSKTTPKSPLVEETYSTILALTEAAKRKIPYYIIDGDS</sequence>
<name>A0A2P5AU71_TREOI</name>
<dbReference type="AlphaFoldDB" id="A0A2P5AU71"/>
<evidence type="ECO:0000313" key="1">
    <source>
        <dbReference type="EMBL" id="PON40096.1"/>
    </source>
</evidence>
<evidence type="ECO:0000313" key="2">
    <source>
        <dbReference type="Proteomes" id="UP000237000"/>
    </source>
</evidence>
<proteinExistence type="predicted"/>
<reference evidence="2" key="1">
    <citation type="submission" date="2016-06" db="EMBL/GenBank/DDBJ databases">
        <title>Parallel loss of symbiosis genes in relatives of nitrogen-fixing non-legume Parasponia.</title>
        <authorList>
            <person name="Van Velzen R."/>
            <person name="Holmer R."/>
            <person name="Bu F."/>
            <person name="Rutten L."/>
            <person name="Van Zeijl A."/>
            <person name="Liu W."/>
            <person name="Santuari L."/>
            <person name="Cao Q."/>
            <person name="Sharma T."/>
            <person name="Shen D."/>
            <person name="Roswanjaya Y."/>
            <person name="Wardhani T."/>
            <person name="Kalhor M.S."/>
            <person name="Jansen J."/>
            <person name="Van den Hoogen J."/>
            <person name="Gungor B."/>
            <person name="Hartog M."/>
            <person name="Hontelez J."/>
            <person name="Verver J."/>
            <person name="Yang W.-C."/>
            <person name="Schijlen E."/>
            <person name="Repin R."/>
            <person name="Schilthuizen M."/>
            <person name="Schranz E."/>
            <person name="Heidstra R."/>
            <person name="Miyata K."/>
            <person name="Fedorova E."/>
            <person name="Kohlen W."/>
            <person name="Bisseling T."/>
            <person name="Smit S."/>
            <person name="Geurts R."/>
        </authorList>
    </citation>
    <scope>NUCLEOTIDE SEQUENCE [LARGE SCALE GENOMIC DNA]</scope>
    <source>
        <strain evidence="2">cv. RG33-2</strain>
    </source>
</reference>
<comment type="caution">
    <text evidence="1">The sequence shown here is derived from an EMBL/GenBank/DDBJ whole genome shotgun (WGS) entry which is preliminary data.</text>
</comment>
<keyword evidence="2" id="KW-1185">Reference proteome</keyword>
<protein>
    <submittedName>
        <fullName evidence="1">Uncharacterized protein</fullName>
    </submittedName>
</protein>
<dbReference type="OrthoDB" id="10592119at2759"/>
<gene>
    <name evidence="1" type="ORF">TorRG33x02_341250</name>
</gene>
<accession>A0A2P5AU71</accession>
<dbReference type="InParanoid" id="A0A2P5AU71"/>
<dbReference type="EMBL" id="JXTC01000697">
    <property type="protein sequence ID" value="PON40096.1"/>
    <property type="molecule type" value="Genomic_DNA"/>
</dbReference>